<dbReference type="EMBL" id="CM037158">
    <property type="protein sequence ID" value="KAH7851775.1"/>
    <property type="molecule type" value="Genomic_DNA"/>
</dbReference>
<evidence type="ECO:0000313" key="2">
    <source>
        <dbReference type="Proteomes" id="UP000828048"/>
    </source>
</evidence>
<keyword evidence="2" id="KW-1185">Reference proteome</keyword>
<dbReference type="Proteomes" id="UP000828048">
    <property type="component" value="Chromosome 8"/>
</dbReference>
<reference evidence="1 2" key="1">
    <citation type="journal article" date="2021" name="Hortic Res">
        <title>High-quality reference genome and annotation aids understanding of berry development for evergreen blueberry (Vaccinium darrowii).</title>
        <authorList>
            <person name="Yu J."/>
            <person name="Hulse-Kemp A.M."/>
            <person name="Babiker E."/>
            <person name="Staton M."/>
        </authorList>
    </citation>
    <scope>NUCLEOTIDE SEQUENCE [LARGE SCALE GENOMIC DNA]</scope>
    <source>
        <strain evidence="2">cv. NJ 8807/NJ 8810</strain>
        <tissue evidence="1">Young leaf</tissue>
    </source>
</reference>
<gene>
    <name evidence="1" type="ORF">Vadar_016365</name>
</gene>
<evidence type="ECO:0000313" key="1">
    <source>
        <dbReference type="EMBL" id="KAH7851775.1"/>
    </source>
</evidence>
<comment type="caution">
    <text evidence="1">The sequence shown here is derived from an EMBL/GenBank/DDBJ whole genome shotgun (WGS) entry which is preliminary data.</text>
</comment>
<proteinExistence type="predicted"/>
<sequence length="304" mass="34952">MSSSSKTLSSSSDEDSHELRRGPWTLEEDTLLTNYISGHGERHWNLLAKSSGLRRTGKSCRLRWLNYLKPDVKRGNLTPHEQLLILELHSKWGNRWSKIAQHLPGRTDNEIKNYWRTRVQKQARHMKIDSNSTAFQEMIRCIWMPRLLQKMQVSSPSSSILSQNSTVNHSPIIKQLSSSLPQVSLNGHVLKSRDTSQSISSTGSIMNFSHNPQMFAEYPSSPFVAMDNNYVNTFLKGCYNGDNHFSNGMENFNLASMVPPEEFEGSLRGCHVDEYNWTIANNLADSLWNMDESWQFRQLQERDT</sequence>
<organism evidence="1 2">
    <name type="scientific">Vaccinium darrowii</name>
    <dbReference type="NCBI Taxonomy" id="229202"/>
    <lineage>
        <taxon>Eukaryota</taxon>
        <taxon>Viridiplantae</taxon>
        <taxon>Streptophyta</taxon>
        <taxon>Embryophyta</taxon>
        <taxon>Tracheophyta</taxon>
        <taxon>Spermatophyta</taxon>
        <taxon>Magnoliopsida</taxon>
        <taxon>eudicotyledons</taxon>
        <taxon>Gunneridae</taxon>
        <taxon>Pentapetalae</taxon>
        <taxon>asterids</taxon>
        <taxon>Ericales</taxon>
        <taxon>Ericaceae</taxon>
        <taxon>Vaccinioideae</taxon>
        <taxon>Vaccinieae</taxon>
        <taxon>Vaccinium</taxon>
    </lineage>
</organism>
<protein>
    <submittedName>
        <fullName evidence="1">Uncharacterized protein</fullName>
    </submittedName>
</protein>
<accession>A0ACB7YG57</accession>
<name>A0ACB7YG57_9ERIC</name>